<dbReference type="GO" id="GO:0005737">
    <property type="term" value="C:cytoplasm"/>
    <property type="evidence" value="ECO:0007669"/>
    <property type="project" value="TreeGrafter"/>
</dbReference>
<proteinExistence type="predicted"/>
<dbReference type="PANTHER" id="PTHR48100:SF1">
    <property type="entry name" value="HISTIDINE PHOSPHATASE FAMILY PROTEIN-RELATED"/>
    <property type="match status" value="1"/>
</dbReference>
<sequence>MLFLVRHGRTAINVGNKLQGRIDHPLDEVGRHQAVEIASVLKGVDRVVSSPLIRATQTADAFGLPVEVDSRFIELDYGDFDGMLQKDVPALTWKQWRHDNNFRPPNGETLIELDLRVREALNELVEEARTSNIVVVSHVSPIKAAIAWTIGTDVGSCWRMLLDRASISRIEITENGPSMRGFNDTSHLETI</sequence>
<dbReference type="InterPro" id="IPR050275">
    <property type="entry name" value="PGM_Phosphatase"/>
</dbReference>
<dbReference type="SMART" id="SM00855">
    <property type="entry name" value="PGAM"/>
    <property type="match status" value="1"/>
</dbReference>
<name>A0A6J6LGY6_9ZZZZ</name>
<dbReference type="EMBL" id="CAEZWU010000020">
    <property type="protein sequence ID" value="CAB4660408.1"/>
    <property type="molecule type" value="Genomic_DNA"/>
</dbReference>
<protein>
    <submittedName>
        <fullName evidence="1">Unannotated protein</fullName>
    </submittedName>
</protein>
<accession>A0A6J6LGY6</accession>
<dbReference type="InterPro" id="IPR029033">
    <property type="entry name" value="His_PPase_superfam"/>
</dbReference>
<dbReference type="CDD" id="cd07067">
    <property type="entry name" value="HP_PGM_like"/>
    <property type="match status" value="1"/>
</dbReference>
<dbReference type="PANTHER" id="PTHR48100">
    <property type="entry name" value="BROAD-SPECIFICITY PHOSPHATASE YOR283W-RELATED"/>
    <property type="match status" value="1"/>
</dbReference>
<organism evidence="1">
    <name type="scientific">freshwater metagenome</name>
    <dbReference type="NCBI Taxonomy" id="449393"/>
    <lineage>
        <taxon>unclassified sequences</taxon>
        <taxon>metagenomes</taxon>
        <taxon>ecological metagenomes</taxon>
    </lineage>
</organism>
<gene>
    <name evidence="1" type="ORF">UFOPK2292_00224</name>
</gene>
<dbReference type="Gene3D" id="3.40.50.1240">
    <property type="entry name" value="Phosphoglycerate mutase-like"/>
    <property type="match status" value="1"/>
</dbReference>
<dbReference type="GO" id="GO:0016791">
    <property type="term" value="F:phosphatase activity"/>
    <property type="evidence" value="ECO:0007669"/>
    <property type="project" value="TreeGrafter"/>
</dbReference>
<reference evidence="1" key="1">
    <citation type="submission" date="2020-05" db="EMBL/GenBank/DDBJ databases">
        <authorList>
            <person name="Chiriac C."/>
            <person name="Salcher M."/>
            <person name="Ghai R."/>
            <person name="Kavagutti S V."/>
        </authorList>
    </citation>
    <scope>NUCLEOTIDE SEQUENCE</scope>
</reference>
<evidence type="ECO:0000313" key="1">
    <source>
        <dbReference type="EMBL" id="CAB4660408.1"/>
    </source>
</evidence>
<dbReference type="Pfam" id="PF00300">
    <property type="entry name" value="His_Phos_1"/>
    <property type="match status" value="1"/>
</dbReference>
<dbReference type="AlphaFoldDB" id="A0A6J6LGY6"/>
<dbReference type="InterPro" id="IPR013078">
    <property type="entry name" value="His_Pase_superF_clade-1"/>
</dbReference>
<dbReference type="SUPFAM" id="SSF53254">
    <property type="entry name" value="Phosphoglycerate mutase-like"/>
    <property type="match status" value="1"/>
</dbReference>